<gene>
    <name evidence="1" type="ORF">W59_11836</name>
</gene>
<evidence type="ECO:0000313" key="2">
    <source>
        <dbReference type="Proteomes" id="UP000006447"/>
    </source>
</evidence>
<dbReference type="EMBL" id="AJJH01000057">
    <property type="protein sequence ID" value="EID79747.1"/>
    <property type="molecule type" value="Genomic_DNA"/>
</dbReference>
<reference evidence="1 2" key="1">
    <citation type="journal article" date="2012" name="J. Bacteriol.">
        <title>Draft genome sequence of the nitrophenol-degrading actinomycete Rhodococcus imtechensis RKJ300.</title>
        <authorList>
            <person name="Vikram S."/>
            <person name="Kumar S."/>
            <person name="Subramanian S."/>
            <person name="Raghava G.P."/>
        </authorList>
    </citation>
    <scope>NUCLEOTIDE SEQUENCE [LARGE SCALE GENOMIC DNA]</scope>
    <source>
        <strain evidence="1 2">RKJ300</strain>
    </source>
</reference>
<sequence>MNQNQPFVLELAMRVAQLHRAGESSKALWLRKQRQAMTIDDDQLKRALAVLYGLPDQSPEGMEDWVREQYLSDGKKNGYLVDADDTSPFWLLAAKAHTHYRDLKQQAS</sequence>
<dbReference type="RefSeq" id="WP_007297369.1">
    <property type="nucleotide sequence ID" value="NZ_AJJH01000057.1"/>
</dbReference>
<dbReference type="Proteomes" id="UP000006447">
    <property type="component" value="Unassembled WGS sequence"/>
</dbReference>
<proteinExistence type="predicted"/>
<protein>
    <submittedName>
        <fullName evidence="1">Uncharacterized protein</fullName>
    </submittedName>
</protein>
<name>I0WTN1_RHOOP</name>
<dbReference type="AlphaFoldDB" id="I0WTN1"/>
<dbReference type="PATRIC" id="fig|1165867.3.peg.2406"/>
<evidence type="ECO:0000313" key="1">
    <source>
        <dbReference type="EMBL" id="EID79747.1"/>
    </source>
</evidence>
<accession>I0WTN1</accession>
<organism evidence="1 2">
    <name type="scientific">Rhodococcus opacus RKJ300 = JCM 13270</name>
    <dbReference type="NCBI Taxonomy" id="1165867"/>
    <lineage>
        <taxon>Bacteria</taxon>
        <taxon>Bacillati</taxon>
        <taxon>Actinomycetota</taxon>
        <taxon>Actinomycetes</taxon>
        <taxon>Mycobacteriales</taxon>
        <taxon>Nocardiaceae</taxon>
        <taxon>Rhodococcus</taxon>
    </lineage>
</organism>
<comment type="caution">
    <text evidence="1">The sequence shown here is derived from an EMBL/GenBank/DDBJ whole genome shotgun (WGS) entry which is preliminary data.</text>
</comment>